<protein>
    <submittedName>
        <fullName evidence="1">Uncharacterized protein</fullName>
    </submittedName>
</protein>
<dbReference type="AlphaFoldDB" id="A0A7S8F5X0"/>
<gene>
    <name evidence="1" type="ORF">IRL76_04265</name>
</gene>
<accession>A0A7S8F5X0</accession>
<dbReference type="EMBL" id="CP064654">
    <property type="protein sequence ID" value="QPC99771.1"/>
    <property type="molecule type" value="Genomic_DNA"/>
</dbReference>
<dbReference type="RefSeq" id="WP_200983480.1">
    <property type="nucleotide sequence ID" value="NZ_CP064654.1"/>
</dbReference>
<proteinExistence type="predicted"/>
<dbReference type="KEGG" id="qso:IRL76_04265"/>
<organism evidence="1 2">
    <name type="scientific">Qipengyuania soli</name>
    <dbReference type="NCBI Taxonomy" id="2782568"/>
    <lineage>
        <taxon>Bacteria</taxon>
        <taxon>Pseudomonadati</taxon>
        <taxon>Pseudomonadota</taxon>
        <taxon>Alphaproteobacteria</taxon>
        <taxon>Sphingomonadales</taxon>
        <taxon>Erythrobacteraceae</taxon>
        <taxon>Qipengyuania</taxon>
    </lineage>
</organism>
<dbReference type="Proteomes" id="UP000594459">
    <property type="component" value="Chromosome"/>
</dbReference>
<keyword evidence="2" id="KW-1185">Reference proteome</keyword>
<evidence type="ECO:0000313" key="2">
    <source>
        <dbReference type="Proteomes" id="UP000594459"/>
    </source>
</evidence>
<reference evidence="1 2" key="1">
    <citation type="submission" date="2020-11" db="EMBL/GenBank/DDBJ databases">
        <title>The genome sequence of Erythrobacter sp. 6D36.</title>
        <authorList>
            <person name="Liu Y."/>
        </authorList>
    </citation>
    <scope>NUCLEOTIDE SEQUENCE [LARGE SCALE GENOMIC DNA]</scope>
    <source>
        <strain evidence="1 2">6D36</strain>
    </source>
</reference>
<evidence type="ECO:0000313" key="1">
    <source>
        <dbReference type="EMBL" id="QPC99771.1"/>
    </source>
</evidence>
<sequence length="79" mass="9014">MRHAKADDLDRIEPLLARLRTIEGLVERSRGTFYRKGRALLHFHEDKGSILADLKIDGVWHRYPATSSSECEALPEKIG</sequence>
<name>A0A7S8F5X0_9SPHN</name>